<accession>A0A9P8YAH7</accession>
<comment type="caution">
    <text evidence="2">The sequence shown here is derived from an EMBL/GenBank/DDBJ whole genome shotgun (WGS) entry which is preliminary data.</text>
</comment>
<keyword evidence="3" id="KW-1185">Reference proteome</keyword>
<dbReference type="AlphaFoldDB" id="A0A9P8YAH7"/>
<organism evidence="2 3">
    <name type="scientific">Microdochium trichocladiopsis</name>
    <dbReference type="NCBI Taxonomy" id="1682393"/>
    <lineage>
        <taxon>Eukaryota</taxon>
        <taxon>Fungi</taxon>
        <taxon>Dikarya</taxon>
        <taxon>Ascomycota</taxon>
        <taxon>Pezizomycotina</taxon>
        <taxon>Sordariomycetes</taxon>
        <taxon>Xylariomycetidae</taxon>
        <taxon>Xylariales</taxon>
        <taxon>Microdochiaceae</taxon>
        <taxon>Microdochium</taxon>
    </lineage>
</organism>
<reference evidence="2" key="1">
    <citation type="journal article" date="2021" name="Nat. Commun.">
        <title>Genetic determinants of endophytism in the Arabidopsis root mycobiome.</title>
        <authorList>
            <person name="Mesny F."/>
            <person name="Miyauchi S."/>
            <person name="Thiergart T."/>
            <person name="Pickel B."/>
            <person name="Atanasova L."/>
            <person name="Karlsson M."/>
            <person name="Huettel B."/>
            <person name="Barry K.W."/>
            <person name="Haridas S."/>
            <person name="Chen C."/>
            <person name="Bauer D."/>
            <person name="Andreopoulos W."/>
            <person name="Pangilinan J."/>
            <person name="LaButti K."/>
            <person name="Riley R."/>
            <person name="Lipzen A."/>
            <person name="Clum A."/>
            <person name="Drula E."/>
            <person name="Henrissat B."/>
            <person name="Kohler A."/>
            <person name="Grigoriev I.V."/>
            <person name="Martin F.M."/>
            <person name="Hacquard S."/>
        </authorList>
    </citation>
    <scope>NUCLEOTIDE SEQUENCE</scope>
    <source>
        <strain evidence="2">MPI-CAGE-CH-0230</strain>
    </source>
</reference>
<dbReference type="GeneID" id="70186260"/>
<sequence>MMLRLKTAFLACGLATNIAADLVEATSTVPASFVGTASLQKPEGIDDAPRPNEIVNTQPGLVESSAGRGKVGSNCGLAIKWTSNWDEVGRRYRVLAKPILDGPVKEEDDPLNQMTAIWANKCRSIPNNGWNHNAVAWQQPGTTDAFCDISFVHGSVGHDQYLAWHNEVADQWRELYPGCWVYLWV</sequence>
<evidence type="ECO:0000313" key="2">
    <source>
        <dbReference type="EMBL" id="KAH7033666.1"/>
    </source>
</evidence>
<dbReference type="RefSeq" id="XP_046014498.1">
    <property type="nucleotide sequence ID" value="XM_046156714.1"/>
</dbReference>
<dbReference type="Proteomes" id="UP000756346">
    <property type="component" value="Unassembled WGS sequence"/>
</dbReference>
<keyword evidence="1" id="KW-0732">Signal</keyword>
<evidence type="ECO:0000313" key="3">
    <source>
        <dbReference type="Proteomes" id="UP000756346"/>
    </source>
</evidence>
<proteinExistence type="predicted"/>
<dbReference type="OrthoDB" id="4839486at2759"/>
<evidence type="ECO:0008006" key="4">
    <source>
        <dbReference type="Google" id="ProtNLM"/>
    </source>
</evidence>
<name>A0A9P8YAH7_9PEZI</name>
<evidence type="ECO:0000256" key="1">
    <source>
        <dbReference type="SAM" id="SignalP"/>
    </source>
</evidence>
<feature type="signal peptide" evidence="1">
    <location>
        <begin position="1"/>
        <end position="25"/>
    </location>
</feature>
<protein>
    <recommendedName>
        <fullName evidence="4">Secreted protein</fullName>
    </recommendedName>
</protein>
<feature type="chain" id="PRO_5040469293" description="Secreted protein" evidence="1">
    <location>
        <begin position="26"/>
        <end position="185"/>
    </location>
</feature>
<gene>
    <name evidence="2" type="ORF">B0I36DRAFT_348698</name>
</gene>
<dbReference type="EMBL" id="JAGTJQ010000004">
    <property type="protein sequence ID" value="KAH7033666.1"/>
    <property type="molecule type" value="Genomic_DNA"/>
</dbReference>